<dbReference type="PANTHER" id="PTHR43566">
    <property type="entry name" value="CONSERVED PROTEIN"/>
    <property type="match status" value="1"/>
</dbReference>
<feature type="domain" description="DUF4143" evidence="2">
    <location>
        <begin position="209"/>
        <end position="364"/>
    </location>
</feature>
<comment type="caution">
    <text evidence="3">The sequence shown here is derived from an EMBL/GenBank/DDBJ whole genome shotgun (WGS) entry which is preliminary data.</text>
</comment>
<dbReference type="SUPFAM" id="SSF52540">
    <property type="entry name" value="P-loop containing nucleoside triphosphate hydrolases"/>
    <property type="match status" value="1"/>
</dbReference>
<dbReference type="Pfam" id="PF13635">
    <property type="entry name" value="DUF4143"/>
    <property type="match status" value="1"/>
</dbReference>
<dbReference type="InterPro" id="IPR041682">
    <property type="entry name" value="AAA_14"/>
</dbReference>
<dbReference type="PANTHER" id="PTHR43566:SF1">
    <property type="entry name" value="AAA+ ATPASE DOMAIN-CONTAINING PROTEIN"/>
    <property type="match status" value="1"/>
</dbReference>
<protein>
    <recommendedName>
        <fullName evidence="5">ATPase</fullName>
    </recommendedName>
</protein>
<evidence type="ECO:0008006" key="5">
    <source>
        <dbReference type="Google" id="ProtNLM"/>
    </source>
</evidence>
<gene>
    <name evidence="3" type="ORF">COT02_00535</name>
</gene>
<organism evidence="3 4">
    <name type="scientific">Candidatus Roizmanbacteria bacterium CG07_land_8_20_14_0_80_34_15</name>
    <dbReference type="NCBI Taxonomy" id="1974849"/>
    <lineage>
        <taxon>Bacteria</taxon>
        <taxon>Candidatus Roizmaniibacteriota</taxon>
    </lineage>
</organism>
<name>A0A2M6YVG9_9BACT</name>
<accession>A0A2M6YVG9</accession>
<reference evidence="4" key="1">
    <citation type="submission" date="2017-09" db="EMBL/GenBank/DDBJ databases">
        <title>Depth-based differentiation of microbial function through sediment-hosted aquifers and enrichment of novel symbionts in the deep terrestrial subsurface.</title>
        <authorList>
            <person name="Probst A.J."/>
            <person name="Ladd B."/>
            <person name="Jarett J.K."/>
            <person name="Geller-Mcgrath D.E."/>
            <person name="Sieber C.M.K."/>
            <person name="Emerson J.B."/>
            <person name="Anantharaman K."/>
            <person name="Thomas B.C."/>
            <person name="Malmstrom R."/>
            <person name="Stieglmeier M."/>
            <person name="Klingl A."/>
            <person name="Woyke T."/>
            <person name="Ryan C.M."/>
            <person name="Banfield J.F."/>
        </authorList>
    </citation>
    <scope>NUCLEOTIDE SEQUENCE [LARGE SCALE GENOMIC DNA]</scope>
</reference>
<sequence length="393" mass="45522">MIKNIARHIDAQLLNHFQKYKQAIVLLGPRQTGKTTLVKRIFPKAFYLTCDNEPVKKAFESYDINYYRQIIPSSATHLILDEANLLDNPGRAGKILVDQMTELKIIITGSSSLTIRQKTIESMAGRFVEYKLLPLTFDEYLFQTGVVKKLGYYFGQRIVNSKNIVNTAHIFDIKKTLEKTLLFGLYPEIVNLSSDIPYLKTLAHTLALKDIQEMNLFEKRKEAENLLRLLAYQIGNLVNYSDLSRRTGLTLDTVKRYISIFEDSYIIYRLYPYSSRARDEIGKSPKIYFYDTGLRNALIGSFETLSVRADSGALFENFIINEIIKYSHYSKKDLRINYWRTRHRSEVDLIIEASGLNRAIEIKLTKDKSSGLSAFKNRYQKFQTNVINSLNFY</sequence>
<dbReference type="Pfam" id="PF13173">
    <property type="entry name" value="AAA_14"/>
    <property type="match status" value="1"/>
</dbReference>
<evidence type="ECO:0000313" key="4">
    <source>
        <dbReference type="Proteomes" id="UP000230184"/>
    </source>
</evidence>
<dbReference type="EMBL" id="PEWY01000013">
    <property type="protein sequence ID" value="PIU37501.1"/>
    <property type="molecule type" value="Genomic_DNA"/>
</dbReference>
<evidence type="ECO:0000259" key="2">
    <source>
        <dbReference type="Pfam" id="PF13635"/>
    </source>
</evidence>
<dbReference type="Proteomes" id="UP000230184">
    <property type="component" value="Unassembled WGS sequence"/>
</dbReference>
<dbReference type="InterPro" id="IPR025420">
    <property type="entry name" value="DUF4143"/>
</dbReference>
<proteinExistence type="predicted"/>
<dbReference type="AlphaFoldDB" id="A0A2M6YVG9"/>
<feature type="domain" description="AAA" evidence="1">
    <location>
        <begin position="21"/>
        <end position="141"/>
    </location>
</feature>
<dbReference type="InterPro" id="IPR027417">
    <property type="entry name" value="P-loop_NTPase"/>
</dbReference>
<evidence type="ECO:0000313" key="3">
    <source>
        <dbReference type="EMBL" id="PIU37501.1"/>
    </source>
</evidence>
<evidence type="ECO:0000259" key="1">
    <source>
        <dbReference type="Pfam" id="PF13173"/>
    </source>
</evidence>